<dbReference type="AlphaFoldDB" id="K2QH72"/>
<gene>
    <name evidence="1" type="ORF">MPH_13930</name>
</gene>
<dbReference type="VEuPathDB" id="FungiDB:MPH_13930"/>
<dbReference type="InParanoid" id="K2QH72"/>
<feature type="non-terminal residue" evidence="1">
    <location>
        <position position="74"/>
    </location>
</feature>
<reference evidence="1 2" key="1">
    <citation type="journal article" date="2012" name="BMC Genomics">
        <title>Tools to kill: Genome of one of the most destructive plant pathogenic fungi Macrophomina phaseolina.</title>
        <authorList>
            <person name="Islam M.S."/>
            <person name="Haque M.S."/>
            <person name="Islam M.M."/>
            <person name="Emdad E.M."/>
            <person name="Halim A."/>
            <person name="Hossen Q.M.M."/>
            <person name="Hossain M.Z."/>
            <person name="Ahmed B."/>
            <person name="Rahim S."/>
            <person name="Rahman M.S."/>
            <person name="Alam M.M."/>
            <person name="Hou S."/>
            <person name="Wan X."/>
            <person name="Saito J.A."/>
            <person name="Alam M."/>
        </authorList>
    </citation>
    <scope>NUCLEOTIDE SEQUENCE [LARGE SCALE GENOMIC DNA]</scope>
    <source>
        <strain evidence="1 2">MS6</strain>
    </source>
</reference>
<sequence length="74" mass="8980">YAFRILKLPKDHPVHQELDKIRSPSYQPQGPKTQLERIWDSIQEVLQDRPLEKIIPNYFLPWKRRTPYNVEIDP</sequence>
<protein>
    <submittedName>
        <fullName evidence="1">Uncharacterized protein</fullName>
    </submittedName>
</protein>
<evidence type="ECO:0000313" key="2">
    <source>
        <dbReference type="Proteomes" id="UP000007129"/>
    </source>
</evidence>
<name>K2QH72_MACPH</name>
<dbReference type="HOGENOM" id="CLU_2694525_0_0_1"/>
<feature type="non-terminal residue" evidence="1">
    <location>
        <position position="1"/>
    </location>
</feature>
<dbReference type="Proteomes" id="UP000007129">
    <property type="component" value="Unassembled WGS sequence"/>
</dbReference>
<accession>K2QH72</accession>
<organism evidence="1 2">
    <name type="scientific">Macrophomina phaseolina (strain MS6)</name>
    <name type="common">Charcoal rot fungus</name>
    <dbReference type="NCBI Taxonomy" id="1126212"/>
    <lineage>
        <taxon>Eukaryota</taxon>
        <taxon>Fungi</taxon>
        <taxon>Dikarya</taxon>
        <taxon>Ascomycota</taxon>
        <taxon>Pezizomycotina</taxon>
        <taxon>Dothideomycetes</taxon>
        <taxon>Dothideomycetes incertae sedis</taxon>
        <taxon>Botryosphaeriales</taxon>
        <taxon>Botryosphaeriaceae</taxon>
        <taxon>Macrophomina</taxon>
    </lineage>
</organism>
<dbReference type="EMBL" id="AHHD01000785">
    <property type="protein sequence ID" value="EKG09091.1"/>
    <property type="molecule type" value="Genomic_DNA"/>
</dbReference>
<comment type="caution">
    <text evidence="1">The sequence shown here is derived from an EMBL/GenBank/DDBJ whole genome shotgun (WGS) entry which is preliminary data.</text>
</comment>
<proteinExistence type="predicted"/>
<evidence type="ECO:0000313" key="1">
    <source>
        <dbReference type="EMBL" id="EKG09091.1"/>
    </source>
</evidence>